<dbReference type="Pfam" id="PF01576">
    <property type="entry name" value="Myosin_tail_1"/>
    <property type="match status" value="1"/>
</dbReference>
<evidence type="ECO:0000259" key="3">
    <source>
        <dbReference type="Pfam" id="PF01576"/>
    </source>
</evidence>
<dbReference type="InParanoid" id="M3YF03"/>
<dbReference type="InterPro" id="IPR002928">
    <property type="entry name" value="Myosin_tail"/>
</dbReference>
<proteinExistence type="predicted"/>
<feature type="domain" description="Myosin tail" evidence="3">
    <location>
        <begin position="2"/>
        <end position="147"/>
    </location>
</feature>
<dbReference type="GeneTree" id="ENSGT00940000160318"/>
<dbReference type="GO" id="GO:0016459">
    <property type="term" value="C:myosin complex"/>
    <property type="evidence" value="ECO:0007669"/>
    <property type="project" value="InterPro"/>
</dbReference>
<dbReference type="HOGENOM" id="CLU_125263_0_0_1"/>
<protein>
    <recommendedName>
        <fullName evidence="3">Myosin tail domain-containing protein</fullName>
    </recommendedName>
</protein>
<dbReference type="OMA" id="LMDEARY"/>
<dbReference type="eggNOG" id="KOG0161">
    <property type="taxonomic scope" value="Eukaryota"/>
</dbReference>
<dbReference type="EMBL" id="AEYP01071950">
    <property type="status" value="NOT_ANNOTATED_CDS"/>
    <property type="molecule type" value="Genomic_DNA"/>
</dbReference>
<evidence type="ECO:0000256" key="2">
    <source>
        <dbReference type="SAM" id="Coils"/>
    </source>
</evidence>
<dbReference type="AlphaFoldDB" id="M3YF03"/>
<organism evidence="4">
    <name type="scientific">Mustela putorius furo</name>
    <name type="common">European domestic ferret</name>
    <name type="synonym">Mustela furo</name>
    <dbReference type="NCBI Taxonomy" id="9669"/>
    <lineage>
        <taxon>Eukaryota</taxon>
        <taxon>Metazoa</taxon>
        <taxon>Chordata</taxon>
        <taxon>Craniata</taxon>
        <taxon>Vertebrata</taxon>
        <taxon>Euteleostomi</taxon>
        <taxon>Mammalia</taxon>
        <taxon>Eutheria</taxon>
        <taxon>Laurasiatheria</taxon>
        <taxon>Carnivora</taxon>
        <taxon>Caniformia</taxon>
        <taxon>Musteloidea</taxon>
        <taxon>Mustelidae</taxon>
        <taxon>Mustelinae</taxon>
        <taxon>Mustela</taxon>
    </lineage>
</organism>
<dbReference type="Ensembl" id="ENSMPUT00000010070.1">
    <property type="protein sequence ID" value="ENSMPUP00000009910.1"/>
    <property type="gene ID" value="ENSMPUG00000009985.1"/>
</dbReference>
<evidence type="ECO:0000313" key="4">
    <source>
        <dbReference type="Ensembl" id="ENSMPUP00000009910.1"/>
    </source>
</evidence>
<name>M3YF03_MUSPF</name>
<feature type="coiled-coil region" evidence="2">
    <location>
        <begin position="23"/>
        <end position="141"/>
    </location>
</feature>
<dbReference type="STRING" id="9669.ENSMPUP00000009910"/>
<keyword evidence="1 2" id="KW-0175">Coiled coil</keyword>
<sequence>MEEATLYFEATSATLKKRHADSLAELQGRLDNFQQVKQKLEKDKSDLQLEVEELLMNVEQMTRAKVNSEKLCSLYEECLNEANAKLDEVTQLANDLNAQKTKLRSEKGEFLKRLEEKKALINQLSREKSNFTGQIEALKGQLEEESKVIHLLFFASSLTVCLKTNKQTNKSCLMDEARYLLL</sequence>
<accession>M3YF03</accession>
<dbReference type="SUPFAM" id="SSF90257">
    <property type="entry name" value="Myosin rod fragments"/>
    <property type="match status" value="1"/>
</dbReference>
<reference evidence="4" key="1">
    <citation type="submission" date="2024-06" db="UniProtKB">
        <authorList>
            <consortium name="Ensembl"/>
        </authorList>
    </citation>
    <scope>IDENTIFICATION</scope>
</reference>
<evidence type="ECO:0000256" key="1">
    <source>
        <dbReference type="ARBA" id="ARBA00023054"/>
    </source>
</evidence>